<gene>
    <name evidence="3" type="ORF">FHS88_001298</name>
</gene>
<sequence>MTTRTILIRSAMLAIGLGILATATPAFADRCAGPVSAEEAIRIARTAGLVRVTQLECDDGKWEVEGRDAAGREIEVEVDPRTGRIIKVERD</sequence>
<keyword evidence="1" id="KW-0732">Signal</keyword>
<feature type="domain" description="PepSY" evidence="2">
    <location>
        <begin position="13"/>
        <end position="88"/>
    </location>
</feature>
<feature type="signal peptide" evidence="1">
    <location>
        <begin position="1"/>
        <end position="28"/>
    </location>
</feature>
<dbReference type="Proteomes" id="UP000562254">
    <property type="component" value="Unassembled WGS sequence"/>
</dbReference>
<accession>A0A840Y4W9</accession>
<dbReference type="Gene3D" id="3.10.450.40">
    <property type="match status" value="1"/>
</dbReference>
<organism evidence="3 4">
    <name type="scientific">Neoroseomonas alkaliterrae</name>
    <dbReference type="NCBI Taxonomy" id="1452450"/>
    <lineage>
        <taxon>Bacteria</taxon>
        <taxon>Pseudomonadati</taxon>
        <taxon>Pseudomonadota</taxon>
        <taxon>Alphaproteobacteria</taxon>
        <taxon>Acetobacterales</taxon>
        <taxon>Acetobacteraceae</taxon>
        <taxon>Neoroseomonas</taxon>
    </lineage>
</organism>
<dbReference type="AlphaFoldDB" id="A0A840Y4W9"/>
<name>A0A840Y4W9_9PROT</name>
<feature type="chain" id="PRO_5032934513" evidence="1">
    <location>
        <begin position="29"/>
        <end position="91"/>
    </location>
</feature>
<dbReference type="EMBL" id="JACIJE010000003">
    <property type="protein sequence ID" value="MBB5689173.1"/>
    <property type="molecule type" value="Genomic_DNA"/>
</dbReference>
<evidence type="ECO:0000313" key="3">
    <source>
        <dbReference type="EMBL" id="MBB5689173.1"/>
    </source>
</evidence>
<reference evidence="3 4" key="1">
    <citation type="submission" date="2020-08" db="EMBL/GenBank/DDBJ databases">
        <title>Genomic Encyclopedia of Type Strains, Phase IV (KMG-IV): sequencing the most valuable type-strain genomes for metagenomic binning, comparative biology and taxonomic classification.</title>
        <authorList>
            <person name="Goeker M."/>
        </authorList>
    </citation>
    <scope>NUCLEOTIDE SEQUENCE [LARGE SCALE GENOMIC DNA]</scope>
    <source>
        <strain evidence="3 4">DSM 25895</strain>
    </source>
</reference>
<dbReference type="RefSeq" id="WP_184482599.1">
    <property type="nucleotide sequence ID" value="NZ_JAAEDJ010000016.1"/>
</dbReference>
<protein>
    <submittedName>
        <fullName evidence="3">Putative membrane protein YkoI</fullName>
    </submittedName>
</protein>
<evidence type="ECO:0000259" key="2">
    <source>
        <dbReference type="Pfam" id="PF13670"/>
    </source>
</evidence>
<proteinExistence type="predicted"/>
<dbReference type="Pfam" id="PF13670">
    <property type="entry name" value="PepSY_2"/>
    <property type="match status" value="1"/>
</dbReference>
<dbReference type="InterPro" id="IPR025711">
    <property type="entry name" value="PepSY"/>
</dbReference>
<evidence type="ECO:0000256" key="1">
    <source>
        <dbReference type="SAM" id="SignalP"/>
    </source>
</evidence>
<keyword evidence="4" id="KW-1185">Reference proteome</keyword>
<comment type="caution">
    <text evidence="3">The sequence shown here is derived from an EMBL/GenBank/DDBJ whole genome shotgun (WGS) entry which is preliminary data.</text>
</comment>
<evidence type="ECO:0000313" key="4">
    <source>
        <dbReference type="Proteomes" id="UP000562254"/>
    </source>
</evidence>